<feature type="transmembrane region" description="Helical" evidence="13">
    <location>
        <begin position="162"/>
        <end position="180"/>
    </location>
</feature>
<dbReference type="InterPro" id="IPR027359">
    <property type="entry name" value="Volt_channel_dom_sf"/>
</dbReference>
<evidence type="ECO:0000256" key="11">
    <source>
        <dbReference type="ARBA" id="ARBA00023180"/>
    </source>
</evidence>
<feature type="transmembrane region" description="Helical" evidence="13">
    <location>
        <begin position="124"/>
        <end position="142"/>
    </location>
</feature>
<comment type="caution">
    <text evidence="15">The sequence shown here is derived from an EMBL/GenBank/DDBJ whole genome shotgun (WGS) entry which is preliminary data.</text>
</comment>
<dbReference type="SUPFAM" id="SSF81324">
    <property type="entry name" value="Voltage-gated potassium channels"/>
    <property type="match status" value="1"/>
</dbReference>
<organism evidence="15 16">
    <name type="scientific">Prorocentrum cordatum</name>
    <dbReference type="NCBI Taxonomy" id="2364126"/>
    <lineage>
        <taxon>Eukaryota</taxon>
        <taxon>Sar</taxon>
        <taxon>Alveolata</taxon>
        <taxon>Dinophyceae</taxon>
        <taxon>Prorocentrales</taxon>
        <taxon>Prorocentraceae</taxon>
        <taxon>Prorocentrum</taxon>
    </lineage>
</organism>
<dbReference type="PANTHER" id="PTHR45628:SF7">
    <property type="entry name" value="VOLTAGE-DEPENDENT CALCIUM CHANNEL TYPE A SUBUNIT ALPHA-1"/>
    <property type="match status" value="1"/>
</dbReference>
<sequence length="354" mass="39216">PPRRSSRPHFLGIARKCVFSGRGPSKSILDHLAEKTRTKPKTAQGMDVRAMAGLASPKDLRSLQERRGPNPNRQRFQGRRSVNVFADSEAMKKKVRENLLEPEYDVATLYKETGICQAVARSDFFAFGGMMVVVLNAIWLAVETDHNDEPILSDADPGFQVVEHLFCAIFTLEWLIRFGAFENKLGGFRDTWFLIDTVLVALMVLETWLLTLLFALIGGGTRGAGSTNALRVVRVFRLTRAARLGRLLKVVPELLVIVRGVVVVARTVFLIACVLVLIIYVFAILFTQLAKESILEDTVCSDVATTMVTLLLGGVVPDIADTYRELSSVHPMFAILFLCFVLLSYVTIMHGGGC</sequence>
<comment type="subcellular location">
    <subcellularLocation>
        <location evidence="1">Membrane</location>
        <topology evidence="1">Multi-pass membrane protein</topology>
    </subcellularLocation>
</comment>
<dbReference type="EMBL" id="CAUYUJ010017460">
    <property type="protein sequence ID" value="CAK0875009.1"/>
    <property type="molecule type" value="Genomic_DNA"/>
</dbReference>
<dbReference type="PANTHER" id="PTHR45628">
    <property type="entry name" value="VOLTAGE-DEPENDENT CALCIUM CHANNEL TYPE A SUBUNIT ALPHA-1"/>
    <property type="match status" value="1"/>
</dbReference>
<protein>
    <recommendedName>
        <fullName evidence="14">Ion transport domain-containing protein</fullName>
    </recommendedName>
</protein>
<evidence type="ECO:0000256" key="1">
    <source>
        <dbReference type="ARBA" id="ARBA00004141"/>
    </source>
</evidence>
<keyword evidence="8 13" id="KW-1133">Transmembrane helix</keyword>
<evidence type="ECO:0000313" key="16">
    <source>
        <dbReference type="Proteomes" id="UP001189429"/>
    </source>
</evidence>
<gene>
    <name evidence="15" type="ORF">PCOR1329_LOCUS59758</name>
</gene>
<evidence type="ECO:0000256" key="3">
    <source>
        <dbReference type="ARBA" id="ARBA00022568"/>
    </source>
</evidence>
<keyword evidence="5 13" id="KW-0812">Transmembrane</keyword>
<dbReference type="InterPro" id="IPR050599">
    <property type="entry name" value="VDCC_alpha-1_subunit"/>
</dbReference>
<reference evidence="15" key="1">
    <citation type="submission" date="2023-10" db="EMBL/GenBank/DDBJ databases">
        <authorList>
            <person name="Chen Y."/>
            <person name="Shah S."/>
            <person name="Dougan E. K."/>
            <person name="Thang M."/>
            <person name="Chan C."/>
        </authorList>
    </citation>
    <scope>NUCLEOTIDE SEQUENCE [LARGE SCALE GENOMIC DNA]</scope>
</reference>
<evidence type="ECO:0000256" key="6">
    <source>
        <dbReference type="ARBA" id="ARBA00022837"/>
    </source>
</evidence>
<dbReference type="Pfam" id="PF00520">
    <property type="entry name" value="Ion_trans"/>
    <property type="match status" value="1"/>
</dbReference>
<accession>A0ABN9VNQ6</accession>
<proteinExistence type="predicted"/>
<dbReference type="InterPro" id="IPR005821">
    <property type="entry name" value="Ion_trans_dom"/>
</dbReference>
<name>A0ABN9VNQ6_9DINO</name>
<feature type="non-terminal residue" evidence="15">
    <location>
        <position position="1"/>
    </location>
</feature>
<feature type="domain" description="Ion transport" evidence="14">
    <location>
        <begin position="124"/>
        <end position="348"/>
    </location>
</feature>
<keyword evidence="16" id="KW-1185">Reference proteome</keyword>
<dbReference type="Gene3D" id="1.10.287.70">
    <property type="match status" value="1"/>
</dbReference>
<keyword evidence="12" id="KW-0407">Ion channel</keyword>
<evidence type="ECO:0000256" key="12">
    <source>
        <dbReference type="ARBA" id="ARBA00023303"/>
    </source>
</evidence>
<evidence type="ECO:0000256" key="4">
    <source>
        <dbReference type="ARBA" id="ARBA00022673"/>
    </source>
</evidence>
<evidence type="ECO:0000256" key="5">
    <source>
        <dbReference type="ARBA" id="ARBA00022692"/>
    </source>
</evidence>
<feature type="transmembrane region" description="Helical" evidence="13">
    <location>
        <begin position="254"/>
        <end position="287"/>
    </location>
</feature>
<feature type="transmembrane region" description="Helical" evidence="13">
    <location>
        <begin position="299"/>
        <end position="317"/>
    </location>
</feature>
<keyword evidence="9" id="KW-0406">Ion transport</keyword>
<keyword evidence="10 13" id="KW-0472">Membrane</keyword>
<evidence type="ECO:0000256" key="10">
    <source>
        <dbReference type="ARBA" id="ARBA00023136"/>
    </source>
</evidence>
<evidence type="ECO:0000313" key="15">
    <source>
        <dbReference type="EMBL" id="CAK0875009.1"/>
    </source>
</evidence>
<evidence type="ECO:0000256" key="9">
    <source>
        <dbReference type="ARBA" id="ARBA00023065"/>
    </source>
</evidence>
<evidence type="ECO:0000256" key="2">
    <source>
        <dbReference type="ARBA" id="ARBA00022448"/>
    </source>
</evidence>
<feature type="transmembrane region" description="Helical" evidence="13">
    <location>
        <begin position="192"/>
        <end position="217"/>
    </location>
</feature>
<evidence type="ECO:0000259" key="14">
    <source>
        <dbReference type="Pfam" id="PF00520"/>
    </source>
</evidence>
<dbReference type="Gene3D" id="1.20.120.350">
    <property type="entry name" value="Voltage-gated potassium channels. Chain C"/>
    <property type="match status" value="1"/>
</dbReference>
<keyword evidence="2" id="KW-0813">Transport</keyword>
<evidence type="ECO:0000256" key="7">
    <source>
        <dbReference type="ARBA" id="ARBA00022882"/>
    </source>
</evidence>
<keyword evidence="11" id="KW-0325">Glycoprotein</keyword>
<keyword evidence="3" id="KW-0109">Calcium transport</keyword>
<feature type="transmembrane region" description="Helical" evidence="13">
    <location>
        <begin position="329"/>
        <end position="348"/>
    </location>
</feature>
<keyword evidence="4" id="KW-0107">Calcium channel</keyword>
<keyword evidence="6" id="KW-0106">Calcium</keyword>
<dbReference type="Proteomes" id="UP001189429">
    <property type="component" value="Unassembled WGS sequence"/>
</dbReference>
<keyword evidence="7" id="KW-0851">Voltage-gated channel</keyword>
<evidence type="ECO:0000256" key="13">
    <source>
        <dbReference type="SAM" id="Phobius"/>
    </source>
</evidence>
<evidence type="ECO:0000256" key="8">
    <source>
        <dbReference type="ARBA" id="ARBA00022989"/>
    </source>
</evidence>